<dbReference type="GO" id="GO:0046872">
    <property type="term" value="F:metal ion binding"/>
    <property type="evidence" value="ECO:0007669"/>
    <property type="project" value="InterPro"/>
</dbReference>
<protein>
    <submittedName>
        <fullName evidence="3">Maleylpyruvate isomerase family mycothiol-dependent enzyme</fullName>
    </submittedName>
    <submittedName>
        <fullName evidence="2">Uncharacterized protein (TIGR03083 family)</fullName>
    </submittedName>
</protein>
<evidence type="ECO:0000313" key="5">
    <source>
        <dbReference type="Proteomes" id="UP000268291"/>
    </source>
</evidence>
<dbReference type="AlphaFoldDB" id="A0A2P8GX46"/>
<dbReference type="SUPFAM" id="SSF109854">
    <property type="entry name" value="DinB/YfiT-like putative metalloenzymes"/>
    <property type="match status" value="1"/>
</dbReference>
<evidence type="ECO:0000313" key="2">
    <source>
        <dbReference type="EMBL" id="PSL38531.1"/>
    </source>
</evidence>
<feature type="domain" description="Mycothiol-dependent maleylpyruvate isomerase metal-binding" evidence="1">
    <location>
        <begin position="7"/>
        <end position="151"/>
    </location>
</feature>
<dbReference type="OrthoDB" id="3292744at2"/>
<gene>
    <name evidence="2" type="ORF">CLV49_2156</name>
    <name evidence="3" type="ORF">ELQ93_08435</name>
</gene>
<keyword evidence="5" id="KW-1185">Reference proteome</keyword>
<organism evidence="2 4">
    <name type="scientific">Labedella gwakjiensis</name>
    <dbReference type="NCBI Taxonomy" id="390269"/>
    <lineage>
        <taxon>Bacteria</taxon>
        <taxon>Bacillati</taxon>
        <taxon>Actinomycetota</taxon>
        <taxon>Actinomycetes</taxon>
        <taxon>Micrococcales</taxon>
        <taxon>Microbacteriaceae</taxon>
        <taxon>Labedella</taxon>
    </lineage>
</organism>
<reference evidence="2 4" key="1">
    <citation type="submission" date="2018-03" db="EMBL/GenBank/DDBJ databases">
        <title>Genomic Encyclopedia of Archaeal and Bacterial Type Strains, Phase II (KMG-II): from individual species to whole genera.</title>
        <authorList>
            <person name="Goeker M."/>
        </authorList>
    </citation>
    <scope>NUCLEOTIDE SEQUENCE [LARGE SCALE GENOMIC DNA]</scope>
    <source>
        <strain evidence="2 4">DSM 21548</strain>
    </source>
</reference>
<accession>A0A2P8GX46</accession>
<keyword evidence="3" id="KW-0413">Isomerase</keyword>
<dbReference type="Proteomes" id="UP000268291">
    <property type="component" value="Unassembled WGS sequence"/>
</dbReference>
<dbReference type="InterPro" id="IPR024344">
    <property type="entry name" value="MDMPI_metal-binding"/>
</dbReference>
<dbReference type="EMBL" id="PYAU01000001">
    <property type="protein sequence ID" value="PSL38531.1"/>
    <property type="molecule type" value="Genomic_DNA"/>
</dbReference>
<dbReference type="Proteomes" id="UP000241203">
    <property type="component" value="Unassembled WGS sequence"/>
</dbReference>
<dbReference type="NCBIfam" id="TIGR03083">
    <property type="entry name" value="maleylpyruvate isomerase family mycothiol-dependent enzyme"/>
    <property type="match status" value="1"/>
</dbReference>
<name>A0A2P8GX46_9MICO</name>
<comment type="caution">
    <text evidence="2">The sequence shown here is derived from an EMBL/GenBank/DDBJ whole genome shotgun (WGS) entry which is preliminary data.</text>
</comment>
<evidence type="ECO:0000313" key="3">
    <source>
        <dbReference type="EMBL" id="RUQ86957.1"/>
    </source>
</evidence>
<evidence type="ECO:0000259" key="1">
    <source>
        <dbReference type="Pfam" id="PF11716"/>
    </source>
</evidence>
<evidence type="ECO:0000313" key="4">
    <source>
        <dbReference type="Proteomes" id="UP000241203"/>
    </source>
</evidence>
<dbReference type="GO" id="GO:0016853">
    <property type="term" value="F:isomerase activity"/>
    <property type="evidence" value="ECO:0007669"/>
    <property type="project" value="UniProtKB-KW"/>
</dbReference>
<reference evidence="3 5" key="2">
    <citation type="submission" date="2018-12" db="EMBL/GenBank/DDBJ databases">
        <authorList>
            <person name="hu s."/>
            <person name="Xu Y."/>
            <person name="Xu B."/>
            <person name="Li F."/>
        </authorList>
    </citation>
    <scope>NUCLEOTIDE SEQUENCE [LARGE SCALE GENOMIC DNA]</scope>
    <source>
        <strain evidence="3 5">KSW2-17</strain>
    </source>
</reference>
<dbReference type="RefSeq" id="WP_106563537.1">
    <property type="nucleotide sequence ID" value="NZ_PYAU01000001.1"/>
</dbReference>
<proteinExistence type="predicted"/>
<sequence length="202" mass="21607">MVSIDRFRAASDLFVDAVEGVPDDAWERPGLGTWDVRGLVGHTARALITVIDYLDLDAPSSVSIETAGDYYGSLYLVYTNPEAIHRRGVDVGRSLGDDPAAAIRALRDRAIAVVEAQPEGRIVSIGGMGILLEEYLQTRVFELVVHTMDLRRAIGEPVDIPSGLVETTATLAAAIAARTGKGEQLLLALTGRAPLPPDFSVV</sequence>
<dbReference type="InterPro" id="IPR034660">
    <property type="entry name" value="DinB/YfiT-like"/>
</dbReference>
<dbReference type="InterPro" id="IPR017517">
    <property type="entry name" value="Maleyloyr_isom"/>
</dbReference>
<dbReference type="EMBL" id="RZGY01000001">
    <property type="protein sequence ID" value="RUQ86957.1"/>
    <property type="molecule type" value="Genomic_DNA"/>
</dbReference>
<dbReference type="Pfam" id="PF11716">
    <property type="entry name" value="MDMPI_N"/>
    <property type="match status" value="1"/>
</dbReference>
<dbReference type="Gene3D" id="1.20.120.450">
    <property type="entry name" value="dinb family like domain"/>
    <property type="match status" value="1"/>
</dbReference>